<sequence>MDPEPFDLDRGSGAIATFAHPTQSVEQAPPHQSAILDQALANLIPPLVAKAKAGAPIAVLVNGFMFRPQEALVESYHDADNPHQRIFHFLAGNPSNETRHHSTGWPAHLGFAADDQGGGGLVVPFGWYSWPGFLPTLLNEGRLHYRAAYGYADESSWPFVAALDALARVIAGIPKIKATPIDIVCHSLGSALVIRALSRMAKYNLPVLGRIGRVIIMGGSEYTSEARLTNGRLLATANTNGWDVGTGPMVYNLGSRENSVLDLMAENLAPRPSAPAPRLSATMASKRRSASRAGSICSSTAANSPSGCSRTGR</sequence>
<feature type="compositionally biased region" description="Polar residues" evidence="1">
    <location>
        <begin position="296"/>
        <end position="313"/>
    </location>
</feature>
<dbReference type="SUPFAM" id="SSF53474">
    <property type="entry name" value="alpha/beta-Hydrolases"/>
    <property type="match status" value="1"/>
</dbReference>
<organism evidence="2 3">
    <name type="scientific">Oleomonas cavernae</name>
    <dbReference type="NCBI Taxonomy" id="2320859"/>
    <lineage>
        <taxon>Bacteria</taxon>
        <taxon>Pseudomonadati</taxon>
        <taxon>Pseudomonadota</taxon>
        <taxon>Alphaproteobacteria</taxon>
        <taxon>Acetobacterales</taxon>
        <taxon>Acetobacteraceae</taxon>
        <taxon>Oleomonas</taxon>
    </lineage>
</organism>
<keyword evidence="3" id="KW-1185">Reference proteome</keyword>
<comment type="caution">
    <text evidence="2">The sequence shown here is derived from an EMBL/GenBank/DDBJ whole genome shotgun (WGS) entry which is preliminary data.</text>
</comment>
<reference evidence="2 3" key="1">
    <citation type="submission" date="2018-09" db="EMBL/GenBank/DDBJ databases">
        <authorList>
            <person name="Zhu H."/>
        </authorList>
    </citation>
    <scope>NUCLEOTIDE SEQUENCE [LARGE SCALE GENOMIC DNA]</scope>
    <source>
        <strain evidence="2 3">K1W22B-8</strain>
    </source>
</reference>
<dbReference type="AlphaFoldDB" id="A0A418WD80"/>
<dbReference type="Proteomes" id="UP000284605">
    <property type="component" value="Unassembled WGS sequence"/>
</dbReference>
<dbReference type="EMBL" id="QYUK01000011">
    <property type="protein sequence ID" value="RJF87985.1"/>
    <property type="molecule type" value="Genomic_DNA"/>
</dbReference>
<gene>
    <name evidence="2" type="ORF">D3874_13935</name>
</gene>
<evidence type="ECO:0000313" key="2">
    <source>
        <dbReference type="EMBL" id="RJF87985.1"/>
    </source>
</evidence>
<accession>A0A418WD80</accession>
<feature type="compositionally biased region" description="Low complexity" evidence="1">
    <location>
        <begin position="271"/>
        <end position="284"/>
    </location>
</feature>
<dbReference type="GO" id="GO:0016787">
    <property type="term" value="F:hydrolase activity"/>
    <property type="evidence" value="ECO:0007669"/>
    <property type="project" value="UniProtKB-KW"/>
</dbReference>
<dbReference type="Gene3D" id="3.40.50.1820">
    <property type="entry name" value="alpha/beta hydrolase"/>
    <property type="match status" value="1"/>
</dbReference>
<dbReference type="InterPro" id="IPR029058">
    <property type="entry name" value="AB_hydrolase_fold"/>
</dbReference>
<feature type="region of interest" description="Disordered" evidence="1">
    <location>
        <begin position="271"/>
        <end position="313"/>
    </location>
</feature>
<evidence type="ECO:0000313" key="3">
    <source>
        <dbReference type="Proteomes" id="UP000284605"/>
    </source>
</evidence>
<proteinExistence type="predicted"/>
<protein>
    <submittedName>
        <fullName evidence="2">Alpha/beta hydrolase</fullName>
    </submittedName>
</protein>
<evidence type="ECO:0000256" key="1">
    <source>
        <dbReference type="SAM" id="MobiDB-lite"/>
    </source>
</evidence>
<keyword evidence="2" id="KW-0378">Hydrolase</keyword>
<name>A0A418WD80_9PROT</name>